<evidence type="ECO:0000259" key="2">
    <source>
        <dbReference type="PROSITE" id="PS50102"/>
    </source>
</evidence>
<dbReference type="RefSeq" id="XP_003291480.1">
    <property type="nucleotide sequence ID" value="XM_003291432.1"/>
</dbReference>
<feature type="domain" description="RRM" evidence="2">
    <location>
        <begin position="1"/>
        <end position="96"/>
    </location>
</feature>
<dbReference type="KEGG" id="dpp:DICPUDRAFT_24690"/>
<sequence length="96" mass="11725">SSLMIRNIPNRLRHEFLVEIFNEQFPDSFDFFFLPIDKLTKVNLGYAFINFKNYKTIISFYEYFHQRKWSNYNEQKVCQLAYATCQGRENLIDQHK</sequence>
<dbReference type="Proteomes" id="UP000001064">
    <property type="component" value="Unassembled WGS sequence"/>
</dbReference>
<dbReference type="InterPro" id="IPR000504">
    <property type="entry name" value="RRM_dom"/>
</dbReference>
<name>F0ZVP2_DICPU</name>
<proteinExistence type="predicted"/>
<dbReference type="InterPro" id="IPR012677">
    <property type="entry name" value="Nucleotide-bd_a/b_plait_sf"/>
</dbReference>
<evidence type="ECO:0000313" key="3">
    <source>
        <dbReference type="EMBL" id="EGC31982.1"/>
    </source>
</evidence>
<dbReference type="GeneID" id="10507660"/>
<dbReference type="AlphaFoldDB" id="F0ZVP2"/>
<evidence type="ECO:0000313" key="4">
    <source>
        <dbReference type="Proteomes" id="UP000001064"/>
    </source>
</evidence>
<dbReference type="Gene3D" id="3.30.70.330">
    <property type="match status" value="1"/>
</dbReference>
<dbReference type="InterPro" id="IPR035979">
    <property type="entry name" value="RBD_domain_sf"/>
</dbReference>
<feature type="non-terminal residue" evidence="3">
    <location>
        <position position="1"/>
    </location>
</feature>
<dbReference type="PROSITE" id="PS50102">
    <property type="entry name" value="RRM"/>
    <property type="match status" value="1"/>
</dbReference>
<dbReference type="EMBL" id="GL871218">
    <property type="protein sequence ID" value="EGC31982.1"/>
    <property type="molecule type" value="Genomic_DNA"/>
</dbReference>
<dbReference type="InParanoid" id="F0ZVP2"/>
<protein>
    <recommendedName>
        <fullName evidence="2">RRM domain-containing protein</fullName>
    </recommendedName>
</protein>
<reference evidence="4" key="1">
    <citation type="journal article" date="2011" name="Genome Biol.">
        <title>Comparative genomics of the social amoebae Dictyostelium discoideum and Dictyostelium purpureum.</title>
        <authorList>
            <consortium name="US DOE Joint Genome Institute (JGI-PGF)"/>
            <person name="Sucgang R."/>
            <person name="Kuo A."/>
            <person name="Tian X."/>
            <person name="Salerno W."/>
            <person name="Parikh A."/>
            <person name="Feasley C.L."/>
            <person name="Dalin E."/>
            <person name="Tu H."/>
            <person name="Huang E."/>
            <person name="Barry K."/>
            <person name="Lindquist E."/>
            <person name="Shapiro H."/>
            <person name="Bruce D."/>
            <person name="Schmutz J."/>
            <person name="Salamov A."/>
            <person name="Fey P."/>
            <person name="Gaudet P."/>
            <person name="Anjard C."/>
            <person name="Babu M.M."/>
            <person name="Basu S."/>
            <person name="Bushmanova Y."/>
            <person name="van der Wel H."/>
            <person name="Katoh-Kurasawa M."/>
            <person name="Dinh C."/>
            <person name="Coutinho P.M."/>
            <person name="Saito T."/>
            <person name="Elias M."/>
            <person name="Schaap P."/>
            <person name="Kay R.R."/>
            <person name="Henrissat B."/>
            <person name="Eichinger L."/>
            <person name="Rivero F."/>
            <person name="Putnam N.H."/>
            <person name="West C.M."/>
            <person name="Loomis W.F."/>
            <person name="Chisholm R.L."/>
            <person name="Shaulsky G."/>
            <person name="Strassmann J.E."/>
            <person name="Queller D.C."/>
            <person name="Kuspa A."/>
            <person name="Grigoriev I.V."/>
        </authorList>
    </citation>
    <scope>NUCLEOTIDE SEQUENCE [LARGE SCALE GENOMIC DNA]</scope>
    <source>
        <strain evidence="4">QSDP1</strain>
    </source>
</reference>
<keyword evidence="4" id="KW-1185">Reference proteome</keyword>
<dbReference type="SUPFAM" id="SSF54928">
    <property type="entry name" value="RNA-binding domain, RBD"/>
    <property type="match status" value="1"/>
</dbReference>
<accession>F0ZVP2</accession>
<dbReference type="Pfam" id="PF04059">
    <property type="entry name" value="RRM_2"/>
    <property type="match status" value="1"/>
</dbReference>
<dbReference type="InterPro" id="IPR007201">
    <property type="entry name" value="Mei2-like_Rrm_C"/>
</dbReference>
<gene>
    <name evidence="3" type="ORF">DICPUDRAFT_24690</name>
</gene>
<organism evidence="3 4">
    <name type="scientific">Dictyostelium purpureum</name>
    <name type="common">Slime mold</name>
    <dbReference type="NCBI Taxonomy" id="5786"/>
    <lineage>
        <taxon>Eukaryota</taxon>
        <taxon>Amoebozoa</taxon>
        <taxon>Evosea</taxon>
        <taxon>Eumycetozoa</taxon>
        <taxon>Dictyostelia</taxon>
        <taxon>Dictyosteliales</taxon>
        <taxon>Dictyosteliaceae</taxon>
        <taxon>Dictyostelium</taxon>
    </lineage>
</organism>
<evidence type="ECO:0000256" key="1">
    <source>
        <dbReference type="PROSITE-ProRule" id="PRU00176"/>
    </source>
</evidence>
<dbReference type="eggNOG" id="KOG4660">
    <property type="taxonomic scope" value="Eukaryota"/>
</dbReference>
<keyword evidence="1" id="KW-0694">RNA-binding</keyword>
<dbReference type="OrthoDB" id="417481at2759"/>
<dbReference type="GO" id="GO:0003723">
    <property type="term" value="F:RNA binding"/>
    <property type="evidence" value="ECO:0007669"/>
    <property type="project" value="UniProtKB-UniRule"/>
</dbReference>
<dbReference type="VEuPathDB" id="AmoebaDB:DICPUDRAFT_24690"/>
<dbReference type="OMA" id="DMRRICK"/>
<feature type="non-terminal residue" evidence="3">
    <location>
        <position position="96"/>
    </location>
</feature>